<evidence type="ECO:0000313" key="2">
    <source>
        <dbReference type="Proteomes" id="UP001234297"/>
    </source>
</evidence>
<organism evidence="1 2">
    <name type="scientific">Persea americana</name>
    <name type="common">Avocado</name>
    <dbReference type="NCBI Taxonomy" id="3435"/>
    <lineage>
        <taxon>Eukaryota</taxon>
        <taxon>Viridiplantae</taxon>
        <taxon>Streptophyta</taxon>
        <taxon>Embryophyta</taxon>
        <taxon>Tracheophyta</taxon>
        <taxon>Spermatophyta</taxon>
        <taxon>Magnoliopsida</taxon>
        <taxon>Magnoliidae</taxon>
        <taxon>Laurales</taxon>
        <taxon>Lauraceae</taxon>
        <taxon>Persea</taxon>
    </lineage>
</organism>
<evidence type="ECO:0000313" key="1">
    <source>
        <dbReference type="EMBL" id="KAJ8634965.1"/>
    </source>
</evidence>
<name>A0ACC2LNF0_PERAE</name>
<comment type="caution">
    <text evidence="1">The sequence shown here is derived from an EMBL/GenBank/DDBJ whole genome shotgun (WGS) entry which is preliminary data.</text>
</comment>
<accession>A0ACC2LNF0</accession>
<reference evidence="1 2" key="1">
    <citation type="journal article" date="2022" name="Hortic Res">
        <title>A haplotype resolved chromosomal level avocado genome allows analysis of novel avocado genes.</title>
        <authorList>
            <person name="Nath O."/>
            <person name="Fletcher S.J."/>
            <person name="Hayward A."/>
            <person name="Shaw L.M."/>
            <person name="Masouleh A.K."/>
            <person name="Furtado A."/>
            <person name="Henry R.J."/>
            <person name="Mitter N."/>
        </authorList>
    </citation>
    <scope>NUCLEOTIDE SEQUENCE [LARGE SCALE GENOMIC DNA]</scope>
    <source>
        <strain evidence="2">cv. Hass</strain>
    </source>
</reference>
<keyword evidence="2" id="KW-1185">Reference proteome</keyword>
<proteinExistence type="predicted"/>
<dbReference type="Proteomes" id="UP001234297">
    <property type="component" value="Chromosome 3"/>
</dbReference>
<dbReference type="EMBL" id="CM056811">
    <property type="protein sequence ID" value="KAJ8634965.1"/>
    <property type="molecule type" value="Genomic_DNA"/>
</dbReference>
<gene>
    <name evidence="1" type="ORF">MRB53_009232</name>
</gene>
<sequence length="173" mass="18721">MLKDGVQWLINTSQSCSVLAALIAPVAYATATTVPGGLKEGTGIPLLRGQPAFNVFTVSSLVALCLSVTSLTMFLSILTSRYQTSDFLCNLPMKLILGLSSLFISIAAMLVSFCAGHFFDLGEQLQRTAFPIYAITFLPVSLYAMTQFRLSIDHLIKSVIPSVPQRSHDKSTI</sequence>
<protein>
    <submittedName>
        <fullName evidence="1">Uncharacterized protein</fullName>
    </submittedName>
</protein>